<gene>
    <name evidence="1" type="ORF">HBA54_21920</name>
</gene>
<accession>A0A967KBS6</accession>
<proteinExistence type="predicted"/>
<sequence>MGNPQHYGIELPQRCLALINGLGDVAAQAYGGNQPELGPLTSTFLLSMSMPILNLPVERIERQIVQGDGEGYADDRHVNISAVEAFQNIIQQGILSQAPFYKRGAWRFVQYRGGARNIARGLPADIASALDAAEAITNAGAMPASQWISVLRNALAHGGVAYLDEQGRSSYGKPVKMYAFVSGKFDFGPCPYHPEVACRGERGPLIALNFLRITETDYRDFLELWVSWLERVGIAKAAA</sequence>
<comment type="caution">
    <text evidence="1">The sequence shown here is derived from an EMBL/GenBank/DDBJ whole genome shotgun (WGS) entry which is preliminary data.</text>
</comment>
<dbReference type="AlphaFoldDB" id="A0A967KBS6"/>
<reference evidence="1" key="1">
    <citation type="submission" date="2020-03" db="EMBL/GenBank/DDBJ databases">
        <title>Genome of Pelagibius litoralis DSM 21314T.</title>
        <authorList>
            <person name="Wang G."/>
        </authorList>
    </citation>
    <scope>NUCLEOTIDE SEQUENCE</scope>
    <source>
        <strain evidence="1">DSM 21314</strain>
    </source>
</reference>
<name>A0A967KBS6_9PROT</name>
<dbReference type="Proteomes" id="UP000761264">
    <property type="component" value="Unassembled WGS sequence"/>
</dbReference>
<evidence type="ECO:0000313" key="1">
    <source>
        <dbReference type="EMBL" id="NIA71262.1"/>
    </source>
</evidence>
<evidence type="ECO:0000313" key="2">
    <source>
        <dbReference type="Proteomes" id="UP000761264"/>
    </source>
</evidence>
<dbReference type="RefSeq" id="WP_167228715.1">
    <property type="nucleotide sequence ID" value="NZ_JAAQPH010000020.1"/>
</dbReference>
<protein>
    <submittedName>
        <fullName evidence="1">Uncharacterized protein</fullName>
    </submittedName>
</protein>
<keyword evidence="2" id="KW-1185">Reference proteome</keyword>
<dbReference type="EMBL" id="JAAQPH010000020">
    <property type="protein sequence ID" value="NIA71262.1"/>
    <property type="molecule type" value="Genomic_DNA"/>
</dbReference>
<organism evidence="1 2">
    <name type="scientific">Pelagibius litoralis</name>
    <dbReference type="NCBI Taxonomy" id="374515"/>
    <lineage>
        <taxon>Bacteria</taxon>
        <taxon>Pseudomonadati</taxon>
        <taxon>Pseudomonadota</taxon>
        <taxon>Alphaproteobacteria</taxon>
        <taxon>Rhodospirillales</taxon>
        <taxon>Rhodovibrionaceae</taxon>
        <taxon>Pelagibius</taxon>
    </lineage>
</organism>